<evidence type="ECO:0000313" key="2">
    <source>
        <dbReference type="EMBL" id="KAK5964458.1"/>
    </source>
</evidence>
<protein>
    <submittedName>
        <fullName evidence="2">Uncharacterized protein</fullName>
    </submittedName>
</protein>
<reference evidence="2 3" key="1">
    <citation type="submission" date="2019-10" db="EMBL/GenBank/DDBJ databases">
        <title>Assembly and Annotation for the nematode Trichostrongylus colubriformis.</title>
        <authorList>
            <person name="Martin J."/>
        </authorList>
    </citation>
    <scope>NUCLEOTIDE SEQUENCE [LARGE SCALE GENOMIC DNA]</scope>
    <source>
        <strain evidence="2">G859</strain>
        <tissue evidence="2">Whole worm</tissue>
    </source>
</reference>
<dbReference type="AlphaFoldDB" id="A0AAN8ID15"/>
<keyword evidence="3" id="KW-1185">Reference proteome</keyword>
<gene>
    <name evidence="2" type="ORF">GCK32_015209</name>
</gene>
<dbReference type="EMBL" id="WIXE01025768">
    <property type="protein sequence ID" value="KAK5964458.1"/>
    <property type="molecule type" value="Genomic_DNA"/>
</dbReference>
<evidence type="ECO:0000313" key="3">
    <source>
        <dbReference type="Proteomes" id="UP001331761"/>
    </source>
</evidence>
<feature type="region of interest" description="Disordered" evidence="1">
    <location>
        <begin position="101"/>
        <end position="121"/>
    </location>
</feature>
<feature type="region of interest" description="Disordered" evidence="1">
    <location>
        <begin position="1"/>
        <end position="47"/>
    </location>
</feature>
<organism evidence="2 3">
    <name type="scientific">Trichostrongylus colubriformis</name>
    <name type="common">Black scour worm</name>
    <dbReference type="NCBI Taxonomy" id="6319"/>
    <lineage>
        <taxon>Eukaryota</taxon>
        <taxon>Metazoa</taxon>
        <taxon>Ecdysozoa</taxon>
        <taxon>Nematoda</taxon>
        <taxon>Chromadorea</taxon>
        <taxon>Rhabditida</taxon>
        <taxon>Rhabditina</taxon>
        <taxon>Rhabditomorpha</taxon>
        <taxon>Strongyloidea</taxon>
        <taxon>Trichostrongylidae</taxon>
        <taxon>Trichostrongylus</taxon>
    </lineage>
</organism>
<feature type="compositionally biased region" description="Polar residues" evidence="1">
    <location>
        <begin position="111"/>
        <end position="121"/>
    </location>
</feature>
<sequence length="176" mass="19805">MNFSHLRQRNNWDSDQRSGEQVTRYTSRASQRDHRMSVPNLSPEPSSTVIQSAKALREKLGRNGDGELSTINEGLITPVIRRKQFNQPSTLTYNVNDDISFSNDSSSKRSPQTNTNSPSTLVSRGREALEALFVHQQNTSPPNTASGGLARRCVLQRNISFPVDYDCLISIWFYSV</sequence>
<evidence type="ECO:0000256" key="1">
    <source>
        <dbReference type="SAM" id="MobiDB-lite"/>
    </source>
</evidence>
<feature type="compositionally biased region" description="Polar residues" evidence="1">
    <location>
        <begin position="19"/>
        <end position="29"/>
    </location>
</feature>
<accession>A0AAN8ID15</accession>
<proteinExistence type="predicted"/>
<name>A0AAN8ID15_TRICO</name>
<feature type="non-terminal residue" evidence="2">
    <location>
        <position position="176"/>
    </location>
</feature>
<dbReference type="Proteomes" id="UP001331761">
    <property type="component" value="Unassembled WGS sequence"/>
</dbReference>
<comment type="caution">
    <text evidence="2">The sequence shown here is derived from an EMBL/GenBank/DDBJ whole genome shotgun (WGS) entry which is preliminary data.</text>
</comment>
<feature type="compositionally biased region" description="Low complexity" evidence="1">
    <location>
        <begin position="101"/>
        <end position="110"/>
    </location>
</feature>